<dbReference type="AlphaFoldDB" id="A0A6C0HJX1"/>
<sequence>MESGDTLEASVLRAIGAATEAAGGTVAVGTVEAGTVAVEAVRGAATGGALEGALGGALEGAAAFNALLNPLDRGFFIVDTKSTLGTESAILLILDDLIHLNTPMRPRRLIR</sequence>
<reference evidence="1" key="1">
    <citation type="journal article" date="2020" name="Nature">
        <title>Giant virus diversity and host interactions through global metagenomics.</title>
        <authorList>
            <person name="Schulz F."/>
            <person name="Roux S."/>
            <person name="Paez-Espino D."/>
            <person name="Jungbluth S."/>
            <person name="Walsh D.A."/>
            <person name="Denef V.J."/>
            <person name="McMahon K.D."/>
            <person name="Konstantinidis K.T."/>
            <person name="Eloe-Fadrosh E.A."/>
            <person name="Kyrpides N.C."/>
            <person name="Woyke T."/>
        </authorList>
    </citation>
    <scope>NUCLEOTIDE SEQUENCE</scope>
    <source>
        <strain evidence="1">GVMAG-M-3300023184-121</strain>
    </source>
</reference>
<proteinExistence type="predicted"/>
<evidence type="ECO:0000313" key="1">
    <source>
        <dbReference type="EMBL" id="QHT80789.1"/>
    </source>
</evidence>
<accession>A0A6C0HJX1</accession>
<organism evidence="1">
    <name type="scientific">viral metagenome</name>
    <dbReference type="NCBI Taxonomy" id="1070528"/>
    <lineage>
        <taxon>unclassified sequences</taxon>
        <taxon>metagenomes</taxon>
        <taxon>organismal metagenomes</taxon>
    </lineage>
</organism>
<dbReference type="EMBL" id="MN739974">
    <property type="protein sequence ID" value="QHT80789.1"/>
    <property type="molecule type" value="Genomic_DNA"/>
</dbReference>
<protein>
    <submittedName>
        <fullName evidence="1">Uncharacterized protein</fullName>
    </submittedName>
</protein>
<name>A0A6C0HJX1_9ZZZZ</name>